<keyword evidence="4" id="KW-1185">Reference proteome</keyword>
<reference evidence="5" key="2">
    <citation type="submission" date="2020-04" db="EMBL/GenBank/DDBJ databases">
        <authorList>
            <consortium name="NCBI Genome Project"/>
        </authorList>
    </citation>
    <scope>NUCLEOTIDE SEQUENCE</scope>
    <source>
        <strain evidence="5">CBS 781.70</strain>
    </source>
</reference>
<dbReference type="GeneID" id="54422843"/>
<dbReference type="RefSeq" id="XP_033530070.1">
    <property type="nucleotide sequence ID" value="XM_033682273.1"/>
</dbReference>
<gene>
    <name evidence="3 5" type="ORF">P152DRAFT_497875</name>
</gene>
<proteinExistence type="predicted"/>
<dbReference type="PANTHER" id="PTHR32019:SF2">
    <property type="entry name" value="R3H DOMAIN-CONTAINING PROTEIN 4"/>
    <property type="match status" value="1"/>
</dbReference>
<dbReference type="GO" id="GO:0003676">
    <property type="term" value="F:nucleic acid binding"/>
    <property type="evidence" value="ECO:0007669"/>
    <property type="project" value="InterPro"/>
</dbReference>
<evidence type="ECO:0000259" key="2">
    <source>
        <dbReference type="Pfam" id="PF13902"/>
    </source>
</evidence>
<dbReference type="CDD" id="cd02325">
    <property type="entry name" value="R3H"/>
    <property type="match status" value="1"/>
</dbReference>
<feature type="domain" description="R3H-associated N-terminal" evidence="2">
    <location>
        <begin position="82"/>
        <end position="188"/>
    </location>
</feature>
<dbReference type="EMBL" id="ML975184">
    <property type="protein sequence ID" value="KAF1808439.1"/>
    <property type="molecule type" value="Genomic_DNA"/>
</dbReference>
<feature type="region of interest" description="Disordered" evidence="1">
    <location>
        <begin position="50"/>
        <end position="107"/>
    </location>
</feature>
<dbReference type="AlphaFoldDB" id="A0A6G1FRY7"/>
<evidence type="ECO:0000313" key="4">
    <source>
        <dbReference type="Proteomes" id="UP000504638"/>
    </source>
</evidence>
<organism evidence="3">
    <name type="scientific">Eremomyces bilateralis CBS 781.70</name>
    <dbReference type="NCBI Taxonomy" id="1392243"/>
    <lineage>
        <taxon>Eukaryota</taxon>
        <taxon>Fungi</taxon>
        <taxon>Dikarya</taxon>
        <taxon>Ascomycota</taxon>
        <taxon>Pezizomycotina</taxon>
        <taxon>Dothideomycetes</taxon>
        <taxon>Dothideomycetes incertae sedis</taxon>
        <taxon>Eremomycetales</taxon>
        <taxon>Eremomycetaceae</taxon>
        <taxon>Eremomyces</taxon>
    </lineage>
</organism>
<dbReference type="InterPro" id="IPR036867">
    <property type="entry name" value="R3H_dom_sf"/>
</dbReference>
<reference evidence="3 5" key="1">
    <citation type="submission" date="2020-01" db="EMBL/GenBank/DDBJ databases">
        <authorList>
            <consortium name="DOE Joint Genome Institute"/>
            <person name="Haridas S."/>
            <person name="Albert R."/>
            <person name="Binder M."/>
            <person name="Bloem J."/>
            <person name="Labutti K."/>
            <person name="Salamov A."/>
            <person name="Andreopoulos B."/>
            <person name="Baker S.E."/>
            <person name="Barry K."/>
            <person name="Bills G."/>
            <person name="Bluhm B.H."/>
            <person name="Cannon C."/>
            <person name="Castanera R."/>
            <person name="Culley D.E."/>
            <person name="Daum C."/>
            <person name="Ezra D."/>
            <person name="Gonzalez J.B."/>
            <person name="Henrissat B."/>
            <person name="Kuo A."/>
            <person name="Liang C."/>
            <person name="Lipzen A."/>
            <person name="Lutzoni F."/>
            <person name="Magnuson J."/>
            <person name="Mondo S."/>
            <person name="Nolan M."/>
            <person name="Ohm R."/>
            <person name="Pangilinan J."/>
            <person name="Park H.-J."/>
            <person name="Ramirez L."/>
            <person name="Alfaro M."/>
            <person name="Sun H."/>
            <person name="Tritt A."/>
            <person name="Yoshinaga Y."/>
            <person name="Zwiers L.-H."/>
            <person name="Turgeon B.G."/>
            <person name="Goodwin S.B."/>
            <person name="Spatafora J.W."/>
            <person name="Crous P.W."/>
            <person name="Grigoriev I.V."/>
        </authorList>
    </citation>
    <scope>NUCLEOTIDE SEQUENCE</scope>
    <source>
        <strain evidence="3 5">CBS 781.70</strain>
    </source>
</reference>
<protein>
    <recommendedName>
        <fullName evidence="2">R3H-associated N-terminal domain-containing protein</fullName>
    </recommendedName>
</protein>
<sequence>MTPQGPILRTLPSEEIEAWTQQTAAALSSFSITEPPRVTGVSLSIPLDDATQANVTAEERRRTSTAQTPRPRTSGDTRPRVPVRRDSLKRREALLRGNEGSRRRQRWENDRLLNNPYAQPPLPTDWEVRPTYPVHAVPYYLAPLWDARFAAENATRTAKARVSTRTEGQTDADTVGKIPKELRQKLKKAKGAKTLLQTLEKEVRVFIRDWEANRVTSTRDEFGDIDSEEEEIVFVGRSGDMSDMRDPRVSEELERAMLVLNSPADDLSASFGRWLVHSIGSYYGLRTWSVTVGDPARREAYVGIKDVPVKTSTSRQPDTLPRPLWGLV</sequence>
<dbReference type="Pfam" id="PF13902">
    <property type="entry name" value="R3H-assoc"/>
    <property type="match status" value="1"/>
</dbReference>
<reference evidence="5" key="3">
    <citation type="submission" date="2025-04" db="UniProtKB">
        <authorList>
            <consortium name="RefSeq"/>
        </authorList>
    </citation>
    <scope>IDENTIFICATION</scope>
    <source>
        <strain evidence="5">CBS 781.70</strain>
    </source>
</reference>
<dbReference type="SUPFAM" id="SSF82708">
    <property type="entry name" value="R3H domain"/>
    <property type="match status" value="1"/>
</dbReference>
<evidence type="ECO:0000313" key="5">
    <source>
        <dbReference type="RefSeq" id="XP_033530070.1"/>
    </source>
</evidence>
<feature type="compositionally biased region" description="Basic and acidic residues" evidence="1">
    <location>
        <begin position="73"/>
        <end position="107"/>
    </location>
</feature>
<name>A0A6G1FRY7_9PEZI</name>
<dbReference type="Proteomes" id="UP000504638">
    <property type="component" value="Unplaced"/>
</dbReference>
<dbReference type="InterPro" id="IPR025952">
    <property type="entry name" value="R3H-assoc_dom"/>
</dbReference>
<evidence type="ECO:0000313" key="3">
    <source>
        <dbReference type="EMBL" id="KAF1808439.1"/>
    </source>
</evidence>
<accession>A0A6G1FRY7</accession>
<dbReference type="InterPro" id="IPR039629">
    <property type="entry name" value="R3HDM4"/>
</dbReference>
<dbReference type="PANTHER" id="PTHR32019">
    <property type="entry name" value="R3H DOMAIN-CONTAINING PROTEIN 4"/>
    <property type="match status" value="1"/>
</dbReference>
<evidence type="ECO:0000256" key="1">
    <source>
        <dbReference type="SAM" id="MobiDB-lite"/>
    </source>
</evidence>
<dbReference type="OrthoDB" id="10256743at2759"/>